<sequence length="162" mass="18585">MGWRHSTFSWSLVILFLLLVVFVIILVLLVANISAEWWASARDSPEVYLRSFNTRKVVRHITHAWRTQRAHGVDLRKMKKPGIETRATSGGDPMMQVIARFPARLPCITSLTGPRRRDGGALLRALRHTSACLFDSLTEVALLARWLRWRRKACTISIDEHK</sequence>
<accession>A0ABR4EB97</accession>
<dbReference type="EMBL" id="JBAWTH010000074">
    <property type="protein sequence ID" value="KAL2279596.1"/>
    <property type="molecule type" value="Genomic_DNA"/>
</dbReference>
<evidence type="ECO:0000313" key="2">
    <source>
        <dbReference type="Proteomes" id="UP001600888"/>
    </source>
</evidence>
<evidence type="ECO:0000313" key="1">
    <source>
        <dbReference type="EMBL" id="KAL2279596.1"/>
    </source>
</evidence>
<keyword evidence="2" id="KW-1185">Reference proteome</keyword>
<gene>
    <name evidence="1" type="ORF">FJTKL_13287</name>
</gene>
<organism evidence="1 2">
    <name type="scientific">Diaporthe vaccinii</name>
    <dbReference type="NCBI Taxonomy" id="105482"/>
    <lineage>
        <taxon>Eukaryota</taxon>
        <taxon>Fungi</taxon>
        <taxon>Dikarya</taxon>
        <taxon>Ascomycota</taxon>
        <taxon>Pezizomycotina</taxon>
        <taxon>Sordariomycetes</taxon>
        <taxon>Sordariomycetidae</taxon>
        <taxon>Diaporthales</taxon>
        <taxon>Diaporthaceae</taxon>
        <taxon>Diaporthe</taxon>
        <taxon>Diaporthe eres species complex</taxon>
    </lineage>
</organism>
<reference evidence="1 2" key="1">
    <citation type="submission" date="2024-03" db="EMBL/GenBank/DDBJ databases">
        <title>A high-quality draft genome sequence of Diaporthe vaccinii, a causative agent of upright dieback and viscid rot disease in cranberry plants.</title>
        <authorList>
            <person name="Sarrasin M."/>
            <person name="Lang B.F."/>
            <person name="Burger G."/>
        </authorList>
    </citation>
    <scope>NUCLEOTIDE SEQUENCE [LARGE SCALE GENOMIC DNA]</scope>
    <source>
        <strain evidence="1 2">IS7</strain>
    </source>
</reference>
<comment type="caution">
    <text evidence="1">The sequence shown here is derived from an EMBL/GenBank/DDBJ whole genome shotgun (WGS) entry which is preliminary data.</text>
</comment>
<proteinExistence type="predicted"/>
<dbReference type="Proteomes" id="UP001600888">
    <property type="component" value="Unassembled WGS sequence"/>
</dbReference>
<protein>
    <submittedName>
        <fullName evidence="1">Uncharacterized protein</fullName>
    </submittedName>
</protein>
<name>A0ABR4EB97_9PEZI</name>